<dbReference type="Pfam" id="PF13306">
    <property type="entry name" value="LRR_5"/>
    <property type="match status" value="1"/>
</dbReference>
<gene>
    <name evidence="3" type="ORF">TVAG_254310</name>
</gene>
<dbReference type="PANTHER" id="PTHR45661">
    <property type="entry name" value="SURFACE ANTIGEN"/>
    <property type="match status" value="1"/>
</dbReference>
<feature type="transmembrane region" description="Helical" evidence="2">
    <location>
        <begin position="336"/>
        <end position="357"/>
    </location>
</feature>
<accession>A2DMU8</accession>
<reference evidence="3" key="1">
    <citation type="submission" date="2006-10" db="EMBL/GenBank/DDBJ databases">
        <authorList>
            <person name="Amadeo P."/>
            <person name="Zhao Q."/>
            <person name="Wortman J."/>
            <person name="Fraser-Liggett C."/>
            <person name="Carlton J."/>
        </authorList>
    </citation>
    <scope>NUCLEOTIDE SEQUENCE</scope>
    <source>
        <strain evidence="3">G3</strain>
    </source>
</reference>
<evidence type="ECO:0000313" key="3">
    <source>
        <dbReference type="EMBL" id="EAY18319.1"/>
    </source>
</evidence>
<dbReference type="AlphaFoldDB" id="A2DMU8"/>
<keyword evidence="2" id="KW-0472">Membrane</keyword>
<feature type="compositionally biased region" description="Basic and acidic residues" evidence="1">
    <location>
        <begin position="410"/>
        <end position="419"/>
    </location>
</feature>
<proteinExistence type="predicted"/>
<dbReference type="Gene3D" id="3.80.10.10">
    <property type="entry name" value="Ribonuclease Inhibitor"/>
    <property type="match status" value="2"/>
</dbReference>
<keyword evidence="2" id="KW-0812">Transmembrane</keyword>
<dbReference type="RefSeq" id="XP_001579305.1">
    <property type="nucleotide sequence ID" value="XM_001579255.1"/>
</dbReference>
<dbReference type="EMBL" id="DS113220">
    <property type="protein sequence ID" value="EAY18319.1"/>
    <property type="molecule type" value="Genomic_DNA"/>
</dbReference>
<dbReference type="VEuPathDB" id="TrichDB:TVAG_254310"/>
<dbReference type="VEuPathDB" id="TrichDB:TVAGG3_0059010"/>
<dbReference type="Proteomes" id="UP000001542">
    <property type="component" value="Unassembled WGS sequence"/>
</dbReference>
<name>A2DMU8_TRIV3</name>
<keyword evidence="2" id="KW-1133">Transmembrane helix</keyword>
<protein>
    <submittedName>
        <fullName evidence="3">Surface antigen BspA-like</fullName>
    </submittedName>
</protein>
<dbReference type="KEGG" id="tva:5463825"/>
<feature type="region of interest" description="Disordered" evidence="1">
    <location>
        <begin position="377"/>
        <end position="451"/>
    </location>
</feature>
<dbReference type="SMR" id="A2DMU8"/>
<organism evidence="3 4">
    <name type="scientific">Trichomonas vaginalis (strain ATCC PRA-98 / G3)</name>
    <dbReference type="NCBI Taxonomy" id="412133"/>
    <lineage>
        <taxon>Eukaryota</taxon>
        <taxon>Metamonada</taxon>
        <taxon>Parabasalia</taxon>
        <taxon>Trichomonadida</taxon>
        <taxon>Trichomonadidae</taxon>
        <taxon>Trichomonas</taxon>
    </lineage>
</organism>
<keyword evidence="4" id="KW-1185">Reference proteome</keyword>
<evidence type="ECO:0000313" key="4">
    <source>
        <dbReference type="Proteomes" id="UP000001542"/>
    </source>
</evidence>
<dbReference type="InParanoid" id="A2DMU8"/>
<dbReference type="InterPro" id="IPR053139">
    <property type="entry name" value="Surface_bspA-like"/>
</dbReference>
<reference evidence="3" key="2">
    <citation type="journal article" date="2007" name="Science">
        <title>Draft genome sequence of the sexually transmitted pathogen Trichomonas vaginalis.</title>
        <authorList>
            <person name="Carlton J.M."/>
            <person name="Hirt R.P."/>
            <person name="Silva J.C."/>
            <person name="Delcher A.L."/>
            <person name="Schatz M."/>
            <person name="Zhao Q."/>
            <person name="Wortman J.R."/>
            <person name="Bidwell S.L."/>
            <person name="Alsmark U.C.M."/>
            <person name="Besteiro S."/>
            <person name="Sicheritz-Ponten T."/>
            <person name="Noel C.J."/>
            <person name="Dacks J.B."/>
            <person name="Foster P.G."/>
            <person name="Simillion C."/>
            <person name="Van de Peer Y."/>
            <person name="Miranda-Saavedra D."/>
            <person name="Barton G.J."/>
            <person name="Westrop G.D."/>
            <person name="Mueller S."/>
            <person name="Dessi D."/>
            <person name="Fiori P.L."/>
            <person name="Ren Q."/>
            <person name="Paulsen I."/>
            <person name="Zhang H."/>
            <person name="Bastida-Corcuera F.D."/>
            <person name="Simoes-Barbosa A."/>
            <person name="Brown M.T."/>
            <person name="Hayes R.D."/>
            <person name="Mukherjee M."/>
            <person name="Okumura C.Y."/>
            <person name="Schneider R."/>
            <person name="Smith A.J."/>
            <person name="Vanacova S."/>
            <person name="Villalvazo M."/>
            <person name="Haas B.J."/>
            <person name="Pertea M."/>
            <person name="Feldblyum T.V."/>
            <person name="Utterback T.R."/>
            <person name="Shu C.L."/>
            <person name="Osoegawa K."/>
            <person name="de Jong P.J."/>
            <person name="Hrdy I."/>
            <person name="Horvathova L."/>
            <person name="Zubacova Z."/>
            <person name="Dolezal P."/>
            <person name="Malik S.B."/>
            <person name="Logsdon J.M. Jr."/>
            <person name="Henze K."/>
            <person name="Gupta A."/>
            <person name="Wang C.C."/>
            <person name="Dunne R.L."/>
            <person name="Upcroft J.A."/>
            <person name="Upcroft P."/>
            <person name="White O."/>
            <person name="Salzberg S.L."/>
            <person name="Tang P."/>
            <person name="Chiu C.-H."/>
            <person name="Lee Y.-S."/>
            <person name="Embley T.M."/>
            <person name="Coombs G.H."/>
            <person name="Mottram J.C."/>
            <person name="Tachezy J."/>
            <person name="Fraser-Liggett C.M."/>
            <person name="Johnson P.J."/>
        </authorList>
    </citation>
    <scope>NUCLEOTIDE SEQUENCE [LARGE SCALE GENOMIC DNA]</scope>
    <source>
        <strain evidence="3">G3</strain>
    </source>
</reference>
<sequence length="451" mass="50582">MRAKDIFDRQFWGSYRLEKASFPEGVLVFGQYTFINCTNLKTVSLPSSLWSIGDGTFYNCISLQSIDVSMLNYLPLYSFYNCSSLTTVKIGSSVKLIGEGAFYNTNIKSFTVPDTCILLQPKAFAYTRSLKEVTIGQGIKSLPALLFSGSYVKKVKISSQVIFIDPSAFNNAPYLTVSFSSNSPYFTISDHMIIEKVSGRLIASFGALPIDYSIPSDVEFIPPNALLNNAEIVYTRNGVFFKEPSAAVLRIPENVRYIDANNVLGVYVACSDGKYFHSNEDGDSVISVAESKYSNAQLFGNQVTTETCDSVKKRIPSSYLWYHDLANVSDHVRRSLIIAVSIFAVFIVAIIILYFVYPSWHFMPRLCGKEDTSGSQEGGSYRSFSHHSSRKQENTNYNKDEYDGIAPRQTRVDRPRQEWEQGTDGYNYTPPPDGPMPWKLPKDDSLIIPDN</sequence>
<feature type="compositionally biased region" description="Basic and acidic residues" evidence="1">
    <location>
        <begin position="390"/>
        <end position="402"/>
    </location>
</feature>
<dbReference type="InterPro" id="IPR026906">
    <property type="entry name" value="LRR_5"/>
</dbReference>
<dbReference type="InterPro" id="IPR032675">
    <property type="entry name" value="LRR_dom_sf"/>
</dbReference>
<dbReference type="PANTHER" id="PTHR45661:SF3">
    <property type="entry name" value="IG-LIKE DOMAIN-CONTAINING PROTEIN"/>
    <property type="match status" value="1"/>
</dbReference>
<evidence type="ECO:0000256" key="1">
    <source>
        <dbReference type="SAM" id="MobiDB-lite"/>
    </source>
</evidence>
<evidence type="ECO:0000256" key="2">
    <source>
        <dbReference type="SAM" id="Phobius"/>
    </source>
</evidence>
<dbReference type="SUPFAM" id="SSF52058">
    <property type="entry name" value="L domain-like"/>
    <property type="match status" value="1"/>
</dbReference>